<dbReference type="Gene3D" id="3.30.200.20">
    <property type="entry name" value="Phosphorylase Kinase, domain 1"/>
    <property type="match status" value="1"/>
</dbReference>
<dbReference type="RefSeq" id="WP_310143443.1">
    <property type="nucleotide sequence ID" value="NZ_JAVDTR010000013.1"/>
</dbReference>
<reference evidence="2" key="1">
    <citation type="submission" date="2023-07" db="EMBL/GenBank/DDBJ databases">
        <title>Sorghum-associated microbial communities from plants grown in Nebraska, USA.</title>
        <authorList>
            <person name="Schachtman D."/>
        </authorList>
    </citation>
    <scope>NUCLEOTIDE SEQUENCE</scope>
    <source>
        <strain evidence="2">BE80</strain>
    </source>
</reference>
<dbReference type="Pfam" id="PF01636">
    <property type="entry name" value="APH"/>
    <property type="match status" value="1"/>
</dbReference>
<evidence type="ECO:0000313" key="3">
    <source>
        <dbReference type="Proteomes" id="UP001254832"/>
    </source>
</evidence>
<protein>
    <submittedName>
        <fullName evidence="2">Ser/Thr protein kinase RdoA (MazF antagonist)</fullName>
    </submittedName>
</protein>
<keyword evidence="2" id="KW-0418">Kinase</keyword>
<dbReference type="GO" id="GO:0016301">
    <property type="term" value="F:kinase activity"/>
    <property type="evidence" value="ECO:0007669"/>
    <property type="project" value="UniProtKB-KW"/>
</dbReference>
<keyword evidence="2" id="KW-0808">Transferase</keyword>
<evidence type="ECO:0000313" key="2">
    <source>
        <dbReference type="EMBL" id="MDR6725857.1"/>
    </source>
</evidence>
<dbReference type="AlphaFoldDB" id="A0AAP5LNL4"/>
<sequence length="292" mass="32988">MDLKTIASHYTLGEILNCTSMQQGTSSAAMLLETTLGRFVLRQLRDEGQALAEYEVYEALAPANISPSILCTKEGLPYITLGHMIYNVQTYIEKVVPQHSLSLNYVELGKVIARFHQRILQLDMTRLGQKDRFALPSLWEAVSGDILNSSSEVIRRLASHVEECCKYQSKHTAVIHGDLGLWNVLFTESHMYIIDVGEVRCGNHHFDLAAILSSTCSSSTTVCELEERMIQLERGYRSEGRDVNREILYEQIHLWVIRGLLAIIREKGIIAPTIPYIERNLAFLGKCQTVMS</sequence>
<gene>
    <name evidence="2" type="ORF">J2W91_004359</name>
</gene>
<dbReference type="EMBL" id="JAVDTR010000013">
    <property type="protein sequence ID" value="MDR6725857.1"/>
    <property type="molecule type" value="Genomic_DNA"/>
</dbReference>
<accession>A0AAP5LNL4</accession>
<dbReference type="SUPFAM" id="SSF56112">
    <property type="entry name" value="Protein kinase-like (PK-like)"/>
    <property type="match status" value="1"/>
</dbReference>
<organism evidence="2 3">
    <name type="scientific">Paenibacillus amylolyticus</name>
    <dbReference type="NCBI Taxonomy" id="1451"/>
    <lineage>
        <taxon>Bacteria</taxon>
        <taxon>Bacillati</taxon>
        <taxon>Bacillota</taxon>
        <taxon>Bacilli</taxon>
        <taxon>Bacillales</taxon>
        <taxon>Paenibacillaceae</taxon>
        <taxon>Paenibacillus</taxon>
    </lineage>
</organism>
<dbReference type="Proteomes" id="UP001254832">
    <property type="component" value="Unassembled WGS sequence"/>
</dbReference>
<dbReference type="InterPro" id="IPR002575">
    <property type="entry name" value="Aminoglycoside_PTrfase"/>
</dbReference>
<comment type="caution">
    <text evidence="2">The sequence shown here is derived from an EMBL/GenBank/DDBJ whole genome shotgun (WGS) entry which is preliminary data.</text>
</comment>
<name>A0AAP5LNL4_PAEAM</name>
<dbReference type="Gene3D" id="3.90.1200.10">
    <property type="match status" value="1"/>
</dbReference>
<feature type="domain" description="Aminoglycoside phosphotransferase" evidence="1">
    <location>
        <begin position="22"/>
        <end position="217"/>
    </location>
</feature>
<proteinExistence type="predicted"/>
<evidence type="ECO:0000259" key="1">
    <source>
        <dbReference type="Pfam" id="PF01636"/>
    </source>
</evidence>
<dbReference type="InterPro" id="IPR011009">
    <property type="entry name" value="Kinase-like_dom_sf"/>
</dbReference>